<sequence>MTSGFSPDSAQIPPGFPLSELAEQICRLESGEHKEEAATDALGLCHLMVDERTEAVGGSSTGGDTIMASPPASSSRPLDPAWVHAKVIGNSKNALACLHCGKKIGGGGITRFKYHLAGITGQVQACKKVPNDVRRQMKQLVDEHRSRHDTRDGHYSGFEEASSDAVFSNGGSGIQLRPSRKRRTGCVSLQAAAGFERTGYASPQAASGFERTGYVSPLASAGCERTAYVSPQAAAGFEPSNGALNLHKHRDAFDPISIDNIDVLDEWVSEEPSLLCRDDLNWESIDAPFAEPTSEDKELVAIDDEEAPTAALSWPVAAAEDSYCPPPDQDPYQYVTQEDGILPF</sequence>
<dbReference type="AlphaFoldDB" id="A0A0E0M2Z5"/>
<reference evidence="7" key="2">
    <citation type="submission" date="2018-05" db="EMBL/GenBank/DDBJ databases">
        <title>OpunRS2 (Oryza punctata Reference Sequence Version 2).</title>
        <authorList>
            <person name="Zhang J."/>
            <person name="Kudrna D."/>
            <person name="Lee S."/>
            <person name="Talag J."/>
            <person name="Welchert J."/>
            <person name="Wing R.A."/>
        </authorList>
    </citation>
    <scope>NUCLEOTIDE SEQUENCE [LARGE SCALE GENOMIC DNA]</scope>
</reference>
<dbReference type="PROSITE" id="PS50808">
    <property type="entry name" value="ZF_BED"/>
    <property type="match status" value="1"/>
</dbReference>
<feature type="domain" description="BED-type" evidence="6">
    <location>
        <begin position="76"/>
        <end position="133"/>
    </location>
</feature>
<dbReference type="PANTHER" id="PTHR46951:SF2">
    <property type="entry name" value="BED-TYPE DOMAIN-CONTAINING PROTEIN"/>
    <property type="match status" value="1"/>
</dbReference>
<keyword evidence="8" id="KW-1185">Reference proteome</keyword>
<reference evidence="7" key="1">
    <citation type="submission" date="2015-04" db="UniProtKB">
        <authorList>
            <consortium name="EnsemblPlants"/>
        </authorList>
    </citation>
    <scope>IDENTIFICATION</scope>
</reference>
<evidence type="ECO:0000313" key="7">
    <source>
        <dbReference type="EnsemblPlants" id="OPUNC09G13750.1"/>
    </source>
</evidence>
<dbReference type="Pfam" id="PF02892">
    <property type="entry name" value="zf-BED"/>
    <property type="match status" value="1"/>
</dbReference>
<keyword evidence="2 4" id="KW-0863">Zinc-finger</keyword>
<feature type="region of interest" description="Disordered" evidence="5">
    <location>
        <begin position="55"/>
        <end position="77"/>
    </location>
</feature>
<organism evidence="7">
    <name type="scientific">Oryza punctata</name>
    <name type="common">Red rice</name>
    <dbReference type="NCBI Taxonomy" id="4537"/>
    <lineage>
        <taxon>Eukaryota</taxon>
        <taxon>Viridiplantae</taxon>
        <taxon>Streptophyta</taxon>
        <taxon>Embryophyta</taxon>
        <taxon>Tracheophyta</taxon>
        <taxon>Spermatophyta</taxon>
        <taxon>Magnoliopsida</taxon>
        <taxon>Liliopsida</taxon>
        <taxon>Poales</taxon>
        <taxon>Poaceae</taxon>
        <taxon>BOP clade</taxon>
        <taxon>Oryzoideae</taxon>
        <taxon>Oryzeae</taxon>
        <taxon>Oryzinae</taxon>
        <taxon>Oryza</taxon>
    </lineage>
</organism>
<keyword evidence="3" id="KW-0862">Zinc</keyword>
<keyword evidence="1" id="KW-0479">Metal-binding</keyword>
<evidence type="ECO:0000256" key="3">
    <source>
        <dbReference type="ARBA" id="ARBA00022833"/>
    </source>
</evidence>
<dbReference type="Gramene" id="OPUNC09G13750.1">
    <property type="protein sequence ID" value="OPUNC09G13750.1"/>
    <property type="gene ID" value="OPUNC09G13750"/>
</dbReference>
<evidence type="ECO:0000256" key="4">
    <source>
        <dbReference type="PROSITE-ProRule" id="PRU00027"/>
    </source>
</evidence>
<dbReference type="PANTHER" id="PTHR46951">
    <property type="entry name" value="BED-TYPE DOMAIN-CONTAINING PROTEIN"/>
    <property type="match status" value="1"/>
</dbReference>
<evidence type="ECO:0000259" key="6">
    <source>
        <dbReference type="PROSITE" id="PS50808"/>
    </source>
</evidence>
<dbReference type="Proteomes" id="UP000026962">
    <property type="component" value="Chromosome 9"/>
</dbReference>
<dbReference type="InterPro" id="IPR003656">
    <property type="entry name" value="Znf_BED"/>
</dbReference>
<dbReference type="GO" id="GO:0003677">
    <property type="term" value="F:DNA binding"/>
    <property type="evidence" value="ECO:0007669"/>
    <property type="project" value="InterPro"/>
</dbReference>
<name>A0A0E0M2Z5_ORYPU</name>
<evidence type="ECO:0000313" key="8">
    <source>
        <dbReference type="Proteomes" id="UP000026962"/>
    </source>
</evidence>
<evidence type="ECO:0000256" key="5">
    <source>
        <dbReference type="SAM" id="MobiDB-lite"/>
    </source>
</evidence>
<accession>A0A0E0M2Z5</accession>
<dbReference type="HOGENOM" id="CLU_807474_0_0_1"/>
<proteinExistence type="predicted"/>
<evidence type="ECO:0000256" key="2">
    <source>
        <dbReference type="ARBA" id="ARBA00022771"/>
    </source>
</evidence>
<dbReference type="GO" id="GO:0008270">
    <property type="term" value="F:zinc ion binding"/>
    <property type="evidence" value="ECO:0007669"/>
    <property type="project" value="UniProtKB-KW"/>
</dbReference>
<dbReference type="EnsemblPlants" id="OPUNC09G13750.1">
    <property type="protein sequence ID" value="OPUNC09G13750.1"/>
    <property type="gene ID" value="OPUNC09G13750"/>
</dbReference>
<evidence type="ECO:0000256" key="1">
    <source>
        <dbReference type="ARBA" id="ARBA00022723"/>
    </source>
</evidence>
<protein>
    <recommendedName>
        <fullName evidence="6">BED-type domain-containing protein</fullName>
    </recommendedName>
</protein>
<dbReference type="OMA" id="CHLMVDE"/>